<evidence type="ECO:0000313" key="6">
    <source>
        <dbReference type="Proteomes" id="UP000555546"/>
    </source>
</evidence>
<dbReference type="PANTHER" id="PTHR11019">
    <property type="entry name" value="HTH-TYPE TRANSCRIPTIONAL REGULATOR NIMR"/>
    <property type="match status" value="1"/>
</dbReference>
<dbReference type="EMBL" id="JACIJG010000016">
    <property type="protein sequence ID" value="MBB5703685.1"/>
    <property type="molecule type" value="Genomic_DNA"/>
</dbReference>
<dbReference type="GO" id="GO:0003700">
    <property type="term" value="F:DNA-binding transcription factor activity"/>
    <property type="evidence" value="ECO:0007669"/>
    <property type="project" value="InterPro"/>
</dbReference>
<evidence type="ECO:0000256" key="1">
    <source>
        <dbReference type="ARBA" id="ARBA00023015"/>
    </source>
</evidence>
<dbReference type="PANTHER" id="PTHR11019:SF159">
    <property type="entry name" value="TRANSCRIPTIONAL REGULATOR-RELATED"/>
    <property type="match status" value="1"/>
</dbReference>
<dbReference type="SMART" id="SM00342">
    <property type="entry name" value="HTH_ARAC"/>
    <property type="match status" value="1"/>
</dbReference>
<accession>A0A7W9AZX1</accession>
<dbReference type="AlphaFoldDB" id="A0A7W9AZX1"/>
<protein>
    <submittedName>
        <fullName evidence="5">AraC family transcriptional activator of mtrCDE</fullName>
    </submittedName>
</protein>
<dbReference type="Pfam" id="PF12833">
    <property type="entry name" value="HTH_18"/>
    <property type="match status" value="1"/>
</dbReference>
<dbReference type="Pfam" id="PF12852">
    <property type="entry name" value="Cupin_6"/>
    <property type="match status" value="1"/>
</dbReference>
<sequence>MAPLLRVRPVLEDFCRFGGEWASPHAQLEQGWAQFHIVTRGTCIVERIGQENIRLDAGDILLLPHGDGHFVRSRTGTGKSRMIAEFRNAIRNRSTVDIQPDTELVCGQLEFEAGKDSPLIAILPDTIVLHTADEPLLERFGYLLGGIREELDTARAGSEIVAADLARALFVLMIRFHLEQMQELGDMLPMLKNPVASRVVLALLHDPARDWSLEAMAETGITSRATLVRTFRNICGKPPMAFLQDIRLALARQQLIGTNESIAKIASRIGYQSEGAFSRAFYRHHGIRPGALRNTNGEVRMGDMQVQT</sequence>
<feature type="domain" description="HTH araC/xylS-type" evidence="4">
    <location>
        <begin position="197"/>
        <end position="295"/>
    </location>
</feature>
<dbReference type="InterPro" id="IPR009057">
    <property type="entry name" value="Homeodomain-like_sf"/>
</dbReference>
<keyword evidence="6" id="KW-1185">Reference proteome</keyword>
<dbReference type="SUPFAM" id="SSF46689">
    <property type="entry name" value="Homeodomain-like"/>
    <property type="match status" value="1"/>
</dbReference>
<dbReference type="GO" id="GO:0043565">
    <property type="term" value="F:sequence-specific DNA binding"/>
    <property type="evidence" value="ECO:0007669"/>
    <property type="project" value="InterPro"/>
</dbReference>
<dbReference type="PROSITE" id="PS01124">
    <property type="entry name" value="HTH_ARAC_FAMILY_2"/>
    <property type="match status" value="1"/>
</dbReference>
<dbReference type="Gene3D" id="1.10.10.60">
    <property type="entry name" value="Homeodomain-like"/>
    <property type="match status" value="2"/>
</dbReference>
<reference evidence="5 6" key="1">
    <citation type="submission" date="2020-08" db="EMBL/GenBank/DDBJ databases">
        <title>Genomic Encyclopedia of Type Strains, Phase IV (KMG-IV): sequencing the most valuable type-strain genomes for metagenomic binning, comparative biology and taxonomic classification.</title>
        <authorList>
            <person name="Goeker M."/>
        </authorList>
    </citation>
    <scope>NUCLEOTIDE SEQUENCE [LARGE SCALE GENOMIC DNA]</scope>
    <source>
        <strain evidence="5 6">DSM 26944</strain>
    </source>
</reference>
<keyword evidence="1" id="KW-0805">Transcription regulation</keyword>
<dbReference type="Proteomes" id="UP000555546">
    <property type="component" value="Unassembled WGS sequence"/>
</dbReference>
<dbReference type="InterPro" id="IPR018060">
    <property type="entry name" value="HTH_AraC"/>
</dbReference>
<keyword evidence="3" id="KW-0804">Transcription</keyword>
<comment type="caution">
    <text evidence="5">The sequence shown here is derived from an EMBL/GenBank/DDBJ whole genome shotgun (WGS) entry which is preliminary data.</text>
</comment>
<evidence type="ECO:0000259" key="4">
    <source>
        <dbReference type="PROSITE" id="PS01124"/>
    </source>
</evidence>
<keyword evidence="2" id="KW-0238">DNA-binding</keyword>
<proteinExistence type="predicted"/>
<dbReference type="SUPFAM" id="SSF51215">
    <property type="entry name" value="Regulatory protein AraC"/>
    <property type="match status" value="1"/>
</dbReference>
<dbReference type="InterPro" id="IPR032783">
    <property type="entry name" value="AraC_lig"/>
</dbReference>
<dbReference type="InterPro" id="IPR037923">
    <property type="entry name" value="HTH-like"/>
</dbReference>
<evidence type="ECO:0000256" key="2">
    <source>
        <dbReference type="ARBA" id="ARBA00023125"/>
    </source>
</evidence>
<gene>
    <name evidence="5" type="ORF">FHS76_003594</name>
</gene>
<evidence type="ECO:0000256" key="3">
    <source>
        <dbReference type="ARBA" id="ARBA00023163"/>
    </source>
</evidence>
<evidence type="ECO:0000313" key="5">
    <source>
        <dbReference type="EMBL" id="MBB5703685.1"/>
    </source>
</evidence>
<organism evidence="5 6">
    <name type="scientific">Brucella daejeonensis</name>
    <dbReference type="NCBI Taxonomy" id="659015"/>
    <lineage>
        <taxon>Bacteria</taxon>
        <taxon>Pseudomonadati</taxon>
        <taxon>Pseudomonadota</taxon>
        <taxon>Alphaproteobacteria</taxon>
        <taxon>Hyphomicrobiales</taxon>
        <taxon>Brucellaceae</taxon>
        <taxon>Brucella/Ochrobactrum group</taxon>
        <taxon>Brucella</taxon>
    </lineage>
</organism>
<name>A0A7W9AZX1_9HYPH</name>